<dbReference type="PROSITE" id="PS00010">
    <property type="entry name" value="ASX_HYDROXYL"/>
    <property type="match status" value="2"/>
</dbReference>
<proteinExistence type="predicted"/>
<evidence type="ECO:0000256" key="5">
    <source>
        <dbReference type="PROSITE-ProRule" id="PRU00076"/>
    </source>
</evidence>
<dbReference type="Proteomes" id="UP001208570">
    <property type="component" value="Unassembled WGS sequence"/>
</dbReference>
<dbReference type="GO" id="GO:0032991">
    <property type="term" value="C:protein-containing complex"/>
    <property type="evidence" value="ECO:0007669"/>
    <property type="project" value="TreeGrafter"/>
</dbReference>
<dbReference type="GO" id="GO:0045197">
    <property type="term" value="P:establishment or maintenance of epithelial cell apical/basal polarity"/>
    <property type="evidence" value="ECO:0007669"/>
    <property type="project" value="TreeGrafter"/>
</dbReference>
<dbReference type="SMART" id="SM00179">
    <property type="entry name" value="EGF_CA"/>
    <property type="match status" value="3"/>
</dbReference>
<reference evidence="7" key="1">
    <citation type="journal article" date="2023" name="Mol. Biol. Evol.">
        <title>Third-Generation Sequencing Reveals the Adaptive Role of the Epigenome in Three Deep-Sea Polychaetes.</title>
        <authorList>
            <person name="Perez M."/>
            <person name="Aroh O."/>
            <person name="Sun Y."/>
            <person name="Lan Y."/>
            <person name="Juniper S.K."/>
            <person name="Young C.R."/>
            <person name="Angers B."/>
            <person name="Qian P.Y."/>
        </authorList>
    </citation>
    <scope>NUCLEOTIDE SEQUENCE</scope>
    <source>
        <strain evidence="7">P08H-3</strain>
    </source>
</reference>
<dbReference type="PRINTS" id="PR00010">
    <property type="entry name" value="EGFBLOOD"/>
</dbReference>
<feature type="domain" description="EGF-like" evidence="6">
    <location>
        <begin position="206"/>
        <end position="245"/>
    </location>
</feature>
<feature type="domain" description="EGF-like" evidence="6">
    <location>
        <begin position="93"/>
        <end position="124"/>
    </location>
</feature>
<sequence>MFDSGFGGDNCQLIVPVPCQLINNCDGHYYCHLNTKICFPGWSGNNCQKRQYLGQLDPECPLDGGVRCSNGGTCFNGSCCCVPGYVGAYCEEEIRECDSSPCQNGGTCRDEVNYYVYFFGPNCEQKSRPPCTTDVDACDGHFYCQPGLGPRNCLPGWAGPLCTIPTRTYLPNPECPALMDCNNGGTCFNKSCCCEAGYTGQYCEEDIRECVSTPCSNGGICIDIVNGYICNCLPAFVCATTNTCSGHYTCLSSNQISCMKTWTGPSCTDRDPPSFPDPQCPDGNVCLNGGTCFNKTCCCASGFTGGFCETEIIECLSNPCPAWSVCEDVVNGYHCVCRTGSGMVRAICSAF</sequence>
<evidence type="ECO:0000256" key="2">
    <source>
        <dbReference type="ARBA" id="ARBA00022729"/>
    </source>
</evidence>
<dbReference type="Pfam" id="PF00008">
    <property type="entry name" value="EGF"/>
    <property type="match status" value="1"/>
</dbReference>
<dbReference type="SUPFAM" id="SSF57196">
    <property type="entry name" value="EGF/Laminin"/>
    <property type="match status" value="3"/>
</dbReference>
<keyword evidence="3" id="KW-0677">Repeat</keyword>
<dbReference type="PANTHER" id="PTHR24049">
    <property type="entry name" value="CRUMBS FAMILY MEMBER"/>
    <property type="match status" value="1"/>
</dbReference>
<dbReference type="PROSITE" id="PS00022">
    <property type="entry name" value="EGF_1"/>
    <property type="match status" value="2"/>
</dbReference>
<organism evidence="7 8">
    <name type="scientific">Paralvinella palmiformis</name>
    <dbReference type="NCBI Taxonomy" id="53620"/>
    <lineage>
        <taxon>Eukaryota</taxon>
        <taxon>Metazoa</taxon>
        <taxon>Spiralia</taxon>
        <taxon>Lophotrochozoa</taxon>
        <taxon>Annelida</taxon>
        <taxon>Polychaeta</taxon>
        <taxon>Sedentaria</taxon>
        <taxon>Canalipalpata</taxon>
        <taxon>Terebellida</taxon>
        <taxon>Terebelliformia</taxon>
        <taxon>Alvinellidae</taxon>
        <taxon>Paralvinella</taxon>
    </lineage>
</organism>
<dbReference type="InterPro" id="IPR001881">
    <property type="entry name" value="EGF-like_Ca-bd_dom"/>
</dbReference>
<dbReference type="GO" id="GO:0005509">
    <property type="term" value="F:calcium ion binding"/>
    <property type="evidence" value="ECO:0007669"/>
    <property type="project" value="InterPro"/>
</dbReference>
<name>A0AAD9IZR7_9ANNE</name>
<dbReference type="GO" id="GO:0005886">
    <property type="term" value="C:plasma membrane"/>
    <property type="evidence" value="ECO:0007669"/>
    <property type="project" value="TreeGrafter"/>
</dbReference>
<feature type="domain" description="EGF-like" evidence="6">
    <location>
        <begin position="311"/>
        <end position="349"/>
    </location>
</feature>
<keyword evidence="1 5" id="KW-0245">EGF-like domain</keyword>
<accession>A0AAD9IZR7</accession>
<keyword evidence="8" id="KW-1185">Reference proteome</keyword>
<evidence type="ECO:0000256" key="1">
    <source>
        <dbReference type="ARBA" id="ARBA00022536"/>
    </source>
</evidence>
<comment type="caution">
    <text evidence="5">Lacks conserved residue(s) required for the propagation of feature annotation.</text>
</comment>
<dbReference type="SMART" id="SM00181">
    <property type="entry name" value="EGF"/>
    <property type="match status" value="6"/>
</dbReference>
<dbReference type="InterPro" id="IPR051022">
    <property type="entry name" value="Notch_Cell-Fate_Det"/>
</dbReference>
<evidence type="ECO:0000256" key="4">
    <source>
        <dbReference type="ARBA" id="ARBA00023157"/>
    </source>
</evidence>
<dbReference type="EMBL" id="JAODUP010000852">
    <property type="protein sequence ID" value="KAK2143353.1"/>
    <property type="molecule type" value="Genomic_DNA"/>
</dbReference>
<dbReference type="AlphaFoldDB" id="A0AAD9IZR7"/>
<dbReference type="InterPro" id="IPR000742">
    <property type="entry name" value="EGF"/>
</dbReference>
<dbReference type="CDD" id="cd00054">
    <property type="entry name" value="EGF_CA"/>
    <property type="match status" value="1"/>
</dbReference>
<dbReference type="PANTHER" id="PTHR24049:SF22">
    <property type="entry name" value="DROSOPHILA CRUMBS HOMOLOG"/>
    <property type="match status" value="1"/>
</dbReference>
<evidence type="ECO:0000313" key="8">
    <source>
        <dbReference type="Proteomes" id="UP001208570"/>
    </source>
</evidence>
<keyword evidence="2" id="KW-0732">Signal</keyword>
<gene>
    <name evidence="7" type="ORF">LSH36_852g02017</name>
</gene>
<evidence type="ECO:0000259" key="6">
    <source>
        <dbReference type="PROSITE" id="PS50026"/>
    </source>
</evidence>
<dbReference type="PROSITE" id="PS01186">
    <property type="entry name" value="EGF_2"/>
    <property type="match status" value="3"/>
</dbReference>
<protein>
    <recommendedName>
        <fullName evidence="6">EGF-like domain-containing protein</fullName>
    </recommendedName>
</protein>
<dbReference type="InterPro" id="IPR000152">
    <property type="entry name" value="EGF-type_Asp/Asn_hydroxyl_site"/>
</dbReference>
<keyword evidence="4" id="KW-1015">Disulfide bond</keyword>
<dbReference type="GO" id="GO:0007157">
    <property type="term" value="P:heterophilic cell-cell adhesion via plasma membrane cell adhesion molecules"/>
    <property type="evidence" value="ECO:0007669"/>
    <property type="project" value="TreeGrafter"/>
</dbReference>
<evidence type="ECO:0000256" key="3">
    <source>
        <dbReference type="ARBA" id="ARBA00022737"/>
    </source>
</evidence>
<dbReference type="PROSITE" id="PS50026">
    <property type="entry name" value="EGF_3"/>
    <property type="match status" value="3"/>
</dbReference>
<dbReference type="Gene3D" id="2.10.25.10">
    <property type="entry name" value="Laminin"/>
    <property type="match status" value="5"/>
</dbReference>
<dbReference type="Gene3D" id="2.10.25.140">
    <property type="match status" value="1"/>
</dbReference>
<comment type="caution">
    <text evidence="7">The sequence shown here is derived from an EMBL/GenBank/DDBJ whole genome shotgun (WGS) entry which is preliminary data.</text>
</comment>
<evidence type="ECO:0000313" key="7">
    <source>
        <dbReference type="EMBL" id="KAK2143353.1"/>
    </source>
</evidence>